<accession>A0A1H9R353</accession>
<dbReference type="SMART" id="SM00116">
    <property type="entry name" value="CBS"/>
    <property type="match status" value="2"/>
</dbReference>
<dbReference type="OrthoDB" id="9789996at2"/>
<keyword evidence="5" id="KW-1185">Reference proteome</keyword>
<sequence length="142" mass="15728">MTTAADIMHPGVRWVPATETLDRAAQLMREMDVGALPVSDPNDPNERMCGIITDRDIVIRCIAAGRDPSRVTAGELCEGTPRWISAEADLSEVLREMETHQIRRLPVIDGNKRVVGVISETDLGRHHLNDKQLAGFVEQVYA</sequence>
<feature type="domain" description="CBS" evidence="3">
    <location>
        <begin position="8"/>
        <end position="69"/>
    </location>
</feature>
<dbReference type="Gene3D" id="3.10.580.10">
    <property type="entry name" value="CBS-domain"/>
    <property type="match status" value="1"/>
</dbReference>
<dbReference type="PROSITE" id="PS51371">
    <property type="entry name" value="CBS"/>
    <property type="match status" value="2"/>
</dbReference>
<dbReference type="PANTHER" id="PTHR43080">
    <property type="entry name" value="CBS DOMAIN-CONTAINING PROTEIN CBSX3, MITOCHONDRIAL"/>
    <property type="match status" value="1"/>
</dbReference>
<dbReference type="CDD" id="cd04622">
    <property type="entry name" value="CBS_pair_HRP1_like"/>
    <property type="match status" value="1"/>
</dbReference>
<dbReference type="RefSeq" id="WP_074999540.1">
    <property type="nucleotide sequence ID" value="NZ_CBDQZE010000019.1"/>
</dbReference>
<evidence type="ECO:0000313" key="4">
    <source>
        <dbReference type="EMBL" id="SER67142.1"/>
    </source>
</evidence>
<evidence type="ECO:0000256" key="2">
    <source>
        <dbReference type="PROSITE-ProRule" id="PRU00703"/>
    </source>
</evidence>
<evidence type="ECO:0000313" key="5">
    <source>
        <dbReference type="Proteomes" id="UP000182841"/>
    </source>
</evidence>
<proteinExistence type="predicted"/>
<feature type="domain" description="CBS" evidence="3">
    <location>
        <begin position="76"/>
        <end position="133"/>
    </location>
</feature>
<evidence type="ECO:0000256" key="1">
    <source>
        <dbReference type="ARBA" id="ARBA00023122"/>
    </source>
</evidence>
<dbReference type="EMBL" id="FOGO01000003">
    <property type="protein sequence ID" value="SER67142.1"/>
    <property type="molecule type" value="Genomic_DNA"/>
</dbReference>
<gene>
    <name evidence="4" type="ORF">SAMN05421870_103283</name>
</gene>
<dbReference type="PANTHER" id="PTHR43080:SF2">
    <property type="entry name" value="CBS DOMAIN-CONTAINING PROTEIN"/>
    <property type="match status" value="1"/>
</dbReference>
<name>A0A1H9R353_9ACTN</name>
<dbReference type="InterPro" id="IPR046342">
    <property type="entry name" value="CBS_dom_sf"/>
</dbReference>
<reference evidence="5" key="1">
    <citation type="submission" date="2016-10" db="EMBL/GenBank/DDBJ databases">
        <authorList>
            <person name="Varghese N."/>
            <person name="Submissions S."/>
        </authorList>
    </citation>
    <scope>NUCLEOTIDE SEQUENCE [LARGE SCALE GENOMIC DNA]</scope>
    <source>
        <strain evidence="5">CGMCC 4.6825</strain>
    </source>
</reference>
<dbReference type="AlphaFoldDB" id="A0A1H9R353"/>
<dbReference type="InterPro" id="IPR000644">
    <property type="entry name" value="CBS_dom"/>
</dbReference>
<dbReference type="Proteomes" id="UP000182841">
    <property type="component" value="Unassembled WGS sequence"/>
</dbReference>
<evidence type="ECO:0000259" key="3">
    <source>
        <dbReference type="PROSITE" id="PS51371"/>
    </source>
</evidence>
<organism evidence="4 5">
    <name type="scientific">Streptomyces qinglanensis</name>
    <dbReference type="NCBI Taxonomy" id="943816"/>
    <lineage>
        <taxon>Bacteria</taxon>
        <taxon>Bacillati</taxon>
        <taxon>Actinomycetota</taxon>
        <taxon>Actinomycetes</taxon>
        <taxon>Kitasatosporales</taxon>
        <taxon>Streptomycetaceae</taxon>
        <taxon>Streptomyces</taxon>
    </lineage>
</organism>
<dbReference type="Pfam" id="PF00571">
    <property type="entry name" value="CBS"/>
    <property type="match status" value="2"/>
</dbReference>
<dbReference type="InterPro" id="IPR051257">
    <property type="entry name" value="Diverse_CBS-Domain"/>
</dbReference>
<keyword evidence="1 2" id="KW-0129">CBS domain</keyword>
<protein>
    <submittedName>
        <fullName evidence="4">CBS domain-containing protein</fullName>
    </submittedName>
</protein>
<dbReference type="SUPFAM" id="SSF54631">
    <property type="entry name" value="CBS-domain pair"/>
    <property type="match status" value="1"/>
</dbReference>